<evidence type="ECO:0000313" key="2">
    <source>
        <dbReference type="Proteomes" id="UP001189429"/>
    </source>
</evidence>
<reference evidence="1" key="1">
    <citation type="submission" date="2023-10" db="EMBL/GenBank/DDBJ databases">
        <authorList>
            <person name="Chen Y."/>
            <person name="Shah S."/>
            <person name="Dougan E. K."/>
            <person name="Thang M."/>
            <person name="Chan C."/>
        </authorList>
    </citation>
    <scope>NUCLEOTIDE SEQUENCE [LARGE SCALE GENOMIC DNA]</scope>
</reference>
<keyword evidence="2" id="KW-1185">Reference proteome</keyword>
<gene>
    <name evidence="1" type="ORF">PCOR1329_LOCUS21141</name>
</gene>
<name>A0ABN9RLN2_9DINO</name>
<comment type="caution">
    <text evidence="1">The sequence shown here is derived from an EMBL/GenBank/DDBJ whole genome shotgun (WGS) entry which is preliminary data.</text>
</comment>
<dbReference type="Proteomes" id="UP001189429">
    <property type="component" value="Unassembled WGS sequence"/>
</dbReference>
<accession>A0ABN9RLN2</accession>
<protein>
    <submittedName>
        <fullName evidence="1">Uncharacterized protein</fullName>
    </submittedName>
</protein>
<sequence>MCGSAHLAAAVAECGLAAEGWDYIDGAAADLEVPAVIEGFRQRIRQRRLCGLHFGLDWKTWSRARNNDGLGPPPLRSDQHLFGLPALAPADQRKIDSASVIFRNILSLVEEAVAANLFVLIENPASSRLWMTPQLLDLANAYKAKFHRVDYCQYNVLWRKATIFLTFNLPELDNVLLTCSGTQARCNASGKKHITLRGKDSQGNF</sequence>
<proteinExistence type="predicted"/>
<evidence type="ECO:0000313" key="1">
    <source>
        <dbReference type="EMBL" id="CAK0819052.1"/>
    </source>
</evidence>
<dbReference type="EMBL" id="CAUYUJ010006917">
    <property type="protein sequence ID" value="CAK0819052.1"/>
    <property type="molecule type" value="Genomic_DNA"/>
</dbReference>
<organism evidence="1 2">
    <name type="scientific">Prorocentrum cordatum</name>
    <dbReference type="NCBI Taxonomy" id="2364126"/>
    <lineage>
        <taxon>Eukaryota</taxon>
        <taxon>Sar</taxon>
        <taxon>Alveolata</taxon>
        <taxon>Dinophyceae</taxon>
        <taxon>Prorocentrales</taxon>
        <taxon>Prorocentraceae</taxon>
        <taxon>Prorocentrum</taxon>
    </lineage>
</organism>